<dbReference type="Gene3D" id="3.30.110.60">
    <property type="entry name" value="YhbY-like"/>
    <property type="match status" value="1"/>
</dbReference>
<dbReference type="InterPro" id="IPR035920">
    <property type="entry name" value="YhbY-like_sf"/>
</dbReference>
<sequence length="99" mass="11134">MELDPEQIRHLRRLGHDLKPVVLTGAAGVSEPVLQEIERALTDHELIKVKLAGADKAERRAMAERITERTGAALVQAIGRVALLYRPNPERRPEQRIEV</sequence>
<gene>
    <name evidence="4" type="ORF">CKO13_03540</name>
</gene>
<evidence type="ECO:0000313" key="5">
    <source>
        <dbReference type="Proteomes" id="UP000738126"/>
    </source>
</evidence>
<dbReference type="SUPFAM" id="SSF75471">
    <property type="entry name" value="YhbY-like"/>
    <property type="match status" value="1"/>
</dbReference>
<comment type="caution">
    <text evidence="4">The sequence shown here is derived from an EMBL/GenBank/DDBJ whole genome shotgun (WGS) entry which is preliminary data.</text>
</comment>
<accession>A0ABS1E4H0</accession>
<dbReference type="InterPro" id="IPR017924">
    <property type="entry name" value="RNA-binding_YhbY"/>
</dbReference>
<evidence type="ECO:0000256" key="2">
    <source>
        <dbReference type="PROSITE-ProRule" id="PRU00626"/>
    </source>
</evidence>
<reference evidence="4 5" key="1">
    <citation type="journal article" date="2020" name="Microorganisms">
        <title>Osmotic Adaptation and Compatible Solute Biosynthesis of Phototrophic Bacteria as Revealed from Genome Analyses.</title>
        <authorList>
            <person name="Imhoff J.F."/>
            <person name="Rahn T."/>
            <person name="Kunzel S."/>
            <person name="Keller A."/>
            <person name="Neulinger S.C."/>
        </authorList>
    </citation>
    <scope>NUCLEOTIDE SEQUENCE [LARGE SCALE GENOMIC DNA]</scope>
    <source>
        <strain evidence="4 5">DSM 15116</strain>
    </source>
</reference>
<feature type="domain" description="CRM" evidence="3">
    <location>
        <begin position="1"/>
        <end position="97"/>
    </location>
</feature>
<organism evidence="4 5">
    <name type="scientific">Halorhodospira neutriphila</name>
    <dbReference type="NCBI Taxonomy" id="168379"/>
    <lineage>
        <taxon>Bacteria</taxon>
        <taxon>Pseudomonadati</taxon>
        <taxon>Pseudomonadota</taxon>
        <taxon>Gammaproteobacteria</taxon>
        <taxon>Chromatiales</taxon>
        <taxon>Ectothiorhodospiraceae</taxon>
        <taxon>Halorhodospira</taxon>
    </lineage>
</organism>
<protein>
    <submittedName>
        <fullName evidence="4">RNA-binding protein</fullName>
    </submittedName>
</protein>
<dbReference type="RefSeq" id="WP_200256891.1">
    <property type="nucleotide sequence ID" value="NZ_NRSH01000024.1"/>
</dbReference>
<dbReference type="NCBIfam" id="TIGR00253">
    <property type="entry name" value="RNA_bind_YhbY"/>
    <property type="match status" value="1"/>
</dbReference>
<dbReference type="Proteomes" id="UP000738126">
    <property type="component" value="Unassembled WGS sequence"/>
</dbReference>
<dbReference type="PROSITE" id="PS51295">
    <property type="entry name" value="CRM"/>
    <property type="match status" value="1"/>
</dbReference>
<dbReference type="Pfam" id="PF01985">
    <property type="entry name" value="CRS1_YhbY"/>
    <property type="match status" value="1"/>
</dbReference>
<keyword evidence="5" id="KW-1185">Reference proteome</keyword>
<evidence type="ECO:0000313" key="4">
    <source>
        <dbReference type="EMBL" id="MBK1726109.1"/>
    </source>
</evidence>
<name>A0ABS1E4H0_9GAMM</name>
<dbReference type="EMBL" id="NRSH01000024">
    <property type="protein sequence ID" value="MBK1726109.1"/>
    <property type="molecule type" value="Genomic_DNA"/>
</dbReference>
<evidence type="ECO:0000256" key="1">
    <source>
        <dbReference type="ARBA" id="ARBA00022884"/>
    </source>
</evidence>
<dbReference type="SMART" id="SM01103">
    <property type="entry name" value="CRS1_YhbY"/>
    <property type="match status" value="1"/>
</dbReference>
<dbReference type="PANTHER" id="PTHR40065:SF3">
    <property type="entry name" value="RNA-BINDING PROTEIN YHBY"/>
    <property type="match status" value="1"/>
</dbReference>
<proteinExistence type="predicted"/>
<keyword evidence="1 2" id="KW-0694">RNA-binding</keyword>
<evidence type="ECO:0000259" key="3">
    <source>
        <dbReference type="PROSITE" id="PS51295"/>
    </source>
</evidence>
<dbReference type="PANTHER" id="PTHR40065">
    <property type="entry name" value="RNA-BINDING PROTEIN YHBY"/>
    <property type="match status" value="1"/>
</dbReference>
<dbReference type="InterPro" id="IPR001890">
    <property type="entry name" value="RNA-binding_CRM"/>
</dbReference>
<dbReference type="InterPro" id="IPR051925">
    <property type="entry name" value="RNA-binding_domain"/>
</dbReference>